<feature type="compositionally biased region" description="Low complexity" evidence="1">
    <location>
        <begin position="9"/>
        <end position="18"/>
    </location>
</feature>
<dbReference type="EMBL" id="LHPJ01000026">
    <property type="protein sequence ID" value="KOO01947.1"/>
    <property type="molecule type" value="Genomic_DNA"/>
</dbReference>
<sequence length="65" mass="7619">MRREEPLRLSRLSKNYNKSSKRKNKKSPHWPMNCGVFGKVGQYFFLALLAVGFELKKSERDLFVG</sequence>
<feature type="transmembrane region" description="Helical" evidence="2">
    <location>
        <begin position="30"/>
        <end position="53"/>
    </location>
</feature>
<feature type="region of interest" description="Disordered" evidence="1">
    <location>
        <begin position="1"/>
        <end position="29"/>
    </location>
</feature>
<keyword evidence="2" id="KW-1133">Transmembrane helix</keyword>
<reference evidence="4" key="1">
    <citation type="submission" date="2015-08" db="EMBL/GenBank/DDBJ databases">
        <title>Vibrio galatheae sp. nov., a novel member of the Vibrionaceae family isolated from the Solomon Islands.</title>
        <authorList>
            <person name="Giubergia S."/>
            <person name="Machado H."/>
            <person name="Mateiu R.V."/>
            <person name="Gram L."/>
        </authorList>
    </citation>
    <scope>NUCLEOTIDE SEQUENCE [LARGE SCALE GENOMIC DNA]</scope>
    <source>
        <strain evidence="4">DSM 19584</strain>
    </source>
</reference>
<accession>A0A0M0HJL1</accession>
<name>A0A0M0HJL1_VIBNE</name>
<comment type="caution">
    <text evidence="3">The sequence shown here is derived from an EMBL/GenBank/DDBJ whole genome shotgun (WGS) entry which is preliminary data.</text>
</comment>
<evidence type="ECO:0000313" key="3">
    <source>
        <dbReference type="EMBL" id="KOO01947.1"/>
    </source>
</evidence>
<gene>
    <name evidence="3" type="ORF">AKJ17_17240</name>
</gene>
<dbReference type="AlphaFoldDB" id="A0A0M0HJL1"/>
<protein>
    <submittedName>
        <fullName evidence="3">Uncharacterized protein</fullName>
    </submittedName>
</protein>
<proteinExistence type="predicted"/>
<evidence type="ECO:0000256" key="1">
    <source>
        <dbReference type="SAM" id="MobiDB-lite"/>
    </source>
</evidence>
<keyword evidence="2" id="KW-0472">Membrane</keyword>
<evidence type="ECO:0000313" key="4">
    <source>
        <dbReference type="Proteomes" id="UP000037515"/>
    </source>
</evidence>
<organism evidence="3 4">
    <name type="scientific">Vibrio nereis</name>
    <dbReference type="NCBI Taxonomy" id="693"/>
    <lineage>
        <taxon>Bacteria</taxon>
        <taxon>Pseudomonadati</taxon>
        <taxon>Pseudomonadota</taxon>
        <taxon>Gammaproteobacteria</taxon>
        <taxon>Vibrionales</taxon>
        <taxon>Vibrionaceae</taxon>
        <taxon>Vibrio</taxon>
    </lineage>
</organism>
<dbReference type="PATRIC" id="fig|693.5.peg.3502"/>
<evidence type="ECO:0000256" key="2">
    <source>
        <dbReference type="SAM" id="Phobius"/>
    </source>
</evidence>
<keyword evidence="2" id="KW-0812">Transmembrane</keyword>
<dbReference type="Proteomes" id="UP000037515">
    <property type="component" value="Unassembled WGS sequence"/>
</dbReference>
<keyword evidence="4" id="KW-1185">Reference proteome</keyword>
<feature type="compositionally biased region" description="Basic residues" evidence="1">
    <location>
        <begin position="19"/>
        <end position="28"/>
    </location>
</feature>